<dbReference type="Proteomes" id="UP000291404">
    <property type="component" value="Unassembled WGS sequence"/>
</dbReference>
<proteinExistence type="predicted"/>
<feature type="region of interest" description="Disordered" evidence="1">
    <location>
        <begin position="196"/>
        <end position="245"/>
    </location>
</feature>
<reference evidence="3 4" key="1">
    <citation type="submission" date="2017-12" db="EMBL/GenBank/DDBJ databases">
        <authorList>
            <person name="Pombert J.-F."/>
            <person name="Haag K.L."/>
            <person name="Ebert D."/>
        </authorList>
    </citation>
    <scope>NUCLEOTIDE SEQUENCE [LARGE SCALE GENOMIC DNA]</scope>
    <source>
        <strain evidence="3">BE-OM-2</strain>
    </source>
</reference>
<keyword evidence="2" id="KW-0732">Signal</keyword>
<feature type="chain" id="PRO_5020304171" evidence="2">
    <location>
        <begin position="19"/>
        <end position="245"/>
    </location>
</feature>
<dbReference type="EMBL" id="PITI01000535">
    <property type="protein sequence ID" value="TBU06000.1"/>
    <property type="molecule type" value="Genomic_DNA"/>
</dbReference>
<organism evidence="3 4">
    <name type="scientific">Hamiltosporidium magnivora</name>
    <dbReference type="NCBI Taxonomy" id="148818"/>
    <lineage>
        <taxon>Eukaryota</taxon>
        <taxon>Fungi</taxon>
        <taxon>Fungi incertae sedis</taxon>
        <taxon>Microsporidia</taxon>
        <taxon>Dubosqiidae</taxon>
        <taxon>Hamiltosporidium</taxon>
    </lineage>
</organism>
<sequence length="245" mass="27128">MKCISIFLCIFSRFYCSSDELQYETNVALLIQKFEGLNEAVKKETSTEHEPINRFVSKPINSFSLSNDGSANITEDGNTVQMIGMPSSDGFDIAERLLPKTEEEHYKDNPPISPPRETRSSSVSEQGISKPCTFAQELCITNDSSSGSIYGYKLADETDEEPGDNTPITDEFVEGEAGFTESTSFCYFTGIPLDSKIDEETEVDSETGVDSENGVDSETEGGEEYQETEVDGKTESYEETDGFWV</sequence>
<comment type="caution">
    <text evidence="3">The sequence shown here is derived from an EMBL/GenBank/DDBJ whole genome shotgun (WGS) entry which is preliminary data.</text>
</comment>
<accession>A0A4Q9LGD6</accession>
<name>A0A4Q9LGD6_9MICR</name>
<keyword evidence="4" id="KW-1185">Reference proteome</keyword>
<feature type="region of interest" description="Disordered" evidence="1">
    <location>
        <begin position="100"/>
        <end position="126"/>
    </location>
</feature>
<evidence type="ECO:0000256" key="2">
    <source>
        <dbReference type="SAM" id="SignalP"/>
    </source>
</evidence>
<evidence type="ECO:0000313" key="4">
    <source>
        <dbReference type="Proteomes" id="UP000291404"/>
    </source>
</evidence>
<dbReference type="VEuPathDB" id="MicrosporidiaDB:CWI36_0535p0010"/>
<evidence type="ECO:0000313" key="3">
    <source>
        <dbReference type="EMBL" id="TBU06000.1"/>
    </source>
</evidence>
<feature type="signal peptide" evidence="2">
    <location>
        <begin position="1"/>
        <end position="18"/>
    </location>
</feature>
<evidence type="ECO:0000256" key="1">
    <source>
        <dbReference type="SAM" id="MobiDB-lite"/>
    </source>
</evidence>
<feature type="compositionally biased region" description="Acidic residues" evidence="1">
    <location>
        <begin position="197"/>
        <end position="229"/>
    </location>
</feature>
<protein>
    <submittedName>
        <fullName evidence="3">Uncharacterized protein</fullName>
    </submittedName>
</protein>
<gene>
    <name evidence="3" type="ORF">CWI36_0535p0010</name>
</gene>
<dbReference type="VEuPathDB" id="MicrosporidiaDB:CWI39_0751p0010"/>
<dbReference type="AlphaFoldDB" id="A0A4Q9LGD6"/>